<sequence>MQPDVVHAHFGREGVLIAPVSRRLGRPLVVTFYGYDISSLPEEDGWAEAYREMWSLTDAVTVLSEEMKEAALELGCPEEKIHIVHLSRDLDQFSFQPPDRKVQRLLYVGRFTPKKAPLDAVRALERANQKGADLQLHIVGGGELRDDVERYVDDQGLEEEIVVHGREPSEKVAGHMRAADAFVLPSKTAPDGDREGTPTVLVEAQAMGLPCISTHHAGIPEMIPEQNHDLLVQEGDVEALVDRFLQVSTLSLKQLQGIAERGRRKIEKEFSLSGQCKKLQSIYQSVAVGRSGGEIGYE</sequence>
<feature type="domain" description="Glycosyltransferase subfamily 4-like N-terminal" evidence="2">
    <location>
        <begin position="2"/>
        <end position="91"/>
    </location>
</feature>
<dbReference type="GO" id="GO:0016757">
    <property type="term" value="F:glycosyltransferase activity"/>
    <property type="evidence" value="ECO:0007669"/>
    <property type="project" value="InterPro"/>
</dbReference>
<dbReference type="PANTHER" id="PTHR45947:SF15">
    <property type="entry name" value="TEICHURONIC ACID BIOSYNTHESIS GLYCOSYLTRANSFERASE TUAC-RELATED"/>
    <property type="match status" value="1"/>
</dbReference>
<gene>
    <name evidence="3" type="ORF">GGP83_003292</name>
</gene>
<evidence type="ECO:0000313" key="4">
    <source>
        <dbReference type="Proteomes" id="UP001155010"/>
    </source>
</evidence>
<evidence type="ECO:0000259" key="2">
    <source>
        <dbReference type="Pfam" id="PF13439"/>
    </source>
</evidence>
<dbReference type="Pfam" id="PF00534">
    <property type="entry name" value="Glycos_transf_1"/>
    <property type="match status" value="1"/>
</dbReference>
<dbReference type="InterPro" id="IPR028098">
    <property type="entry name" value="Glyco_trans_4-like_N"/>
</dbReference>
<evidence type="ECO:0000259" key="1">
    <source>
        <dbReference type="Pfam" id="PF00534"/>
    </source>
</evidence>
<comment type="caution">
    <text evidence="3">The sequence shown here is derived from an EMBL/GenBank/DDBJ whole genome shotgun (WGS) entry which is preliminary data.</text>
</comment>
<name>A0A9X2ZU72_9BACT</name>
<accession>A0A9X2ZU72</accession>
<dbReference type="PANTHER" id="PTHR45947">
    <property type="entry name" value="SULFOQUINOVOSYL TRANSFERASE SQD2"/>
    <property type="match status" value="1"/>
</dbReference>
<feature type="domain" description="Glycosyl transferase family 1" evidence="1">
    <location>
        <begin position="99"/>
        <end position="263"/>
    </location>
</feature>
<dbReference type="EMBL" id="JANUBB010000021">
    <property type="protein sequence ID" value="MCS3953317.1"/>
    <property type="molecule type" value="Genomic_DNA"/>
</dbReference>
<proteinExistence type="predicted"/>
<dbReference type="InterPro" id="IPR050194">
    <property type="entry name" value="Glycosyltransferase_grp1"/>
</dbReference>
<dbReference type="Gene3D" id="3.40.50.2000">
    <property type="entry name" value="Glycogen Phosphorylase B"/>
    <property type="match status" value="2"/>
</dbReference>
<evidence type="ECO:0000313" key="3">
    <source>
        <dbReference type="EMBL" id="MCS3953317.1"/>
    </source>
</evidence>
<protein>
    <submittedName>
        <fullName evidence="3">Glycosyltransferase involved in cell wall biosynthesis</fullName>
    </submittedName>
</protein>
<dbReference type="Pfam" id="PF13439">
    <property type="entry name" value="Glyco_transf_4"/>
    <property type="match status" value="1"/>
</dbReference>
<dbReference type="SUPFAM" id="SSF53756">
    <property type="entry name" value="UDP-Glycosyltransferase/glycogen phosphorylase"/>
    <property type="match status" value="1"/>
</dbReference>
<dbReference type="Proteomes" id="UP001155010">
    <property type="component" value="Unassembled WGS sequence"/>
</dbReference>
<dbReference type="InterPro" id="IPR001296">
    <property type="entry name" value="Glyco_trans_1"/>
</dbReference>
<dbReference type="AlphaFoldDB" id="A0A9X2ZU72"/>
<organism evidence="3 4">
    <name type="scientific">Salinibacter ruber</name>
    <dbReference type="NCBI Taxonomy" id="146919"/>
    <lineage>
        <taxon>Bacteria</taxon>
        <taxon>Pseudomonadati</taxon>
        <taxon>Rhodothermota</taxon>
        <taxon>Rhodothermia</taxon>
        <taxon>Rhodothermales</taxon>
        <taxon>Salinibacteraceae</taxon>
        <taxon>Salinibacter</taxon>
    </lineage>
</organism>
<reference evidence="3" key="1">
    <citation type="submission" date="2022-08" db="EMBL/GenBank/DDBJ databases">
        <title>Genomic Encyclopedia of Type Strains, Phase V (KMG-V): Genome sequencing to study the core and pangenomes of soil and plant-associated prokaryotes.</title>
        <authorList>
            <person name="Whitman W."/>
        </authorList>
    </citation>
    <scope>NUCLEOTIDE SEQUENCE</scope>
    <source>
        <strain evidence="3">SP2017</strain>
    </source>
</reference>